<gene>
    <name evidence="2" type="ORF">Ahy_B06g083211</name>
</gene>
<keyword evidence="3" id="KW-1185">Reference proteome</keyword>
<evidence type="ECO:0000313" key="3">
    <source>
        <dbReference type="Proteomes" id="UP000289738"/>
    </source>
</evidence>
<reference evidence="2 3" key="1">
    <citation type="submission" date="2019-01" db="EMBL/GenBank/DDBJ databases">
        <title>Sequencing of cultivated peanut Arachis hypogaea provides insights into genome evolution and oil improvement.</title>
        <authorList>
            <person name="Chen X."/>
        </authorList>
    </citation>
    <scope>NUCLEOTIDE SEQUENCE [LARGE SCALE GENOMIC DNA]</scope>
    <source>
        <strain evidence="3">cv. Fuhuasheng</strain>
        <tissue evidence="2">Leaves</tissue>
    </source>
</reference>
<dbReference type="InterPro" id="IPR032472">
    <property type="entry name" value="ArgoL2"/>
</dbReference>
<dbReference type="Proteomes" id="UP000289738">
    <property type="component" value="Chromosome B06"/>
</dbReference>
<comment type="caution">
    <text evidence="2">The sequence shown here is derived from an EMBL/GenBank/DDBJ whole genome shotgun (WGS) entry which is preliminary data.</text>
</comment>
<name>A0A444YPE5_ARAHY</name>
<dbReference type="AlphaFoldDB" id="A0A444YPE5"/>
<protein>
    <recommendedName>
        <fullName evidence="1">Argonaute linker 2 domain-containing protein</fullName>
    </recommendedName>
</protein>
<organism evidence="2 3">
    <name type="scientific">Arachis hypogaea</name>
    <name type="common">Peanut</name>
    <dbReference type="NCBI Taxonomy" id="3818"/>
    <lineage>
        <taxon>Eukaryota</taxon>
        <taxon>Viridiplantae</taxon>
        <taxon>Streptophyta</taxon>
        <taxon>Embryophyta</taxon>
        <taxon>Tracheophyta</taxon>
        <taxon>Spermatophyta</taxon>
        <taxon>Magnoliopsida</taxon>
        <taxon>eudicotyledons</taxon>
        <taxon>Gunneridae</taxon>
        <taxon>Pentapetalae</taxon>
        <taxon>rosids</taxon>
        <taxon>fabids</taxon>
        <taxon>Fabales</taxon>
        <taxon>Fabaceae</taxon>
        <taxon>Papilionoideae</taxon>
        <taxon>50 kb inversion clade</taxon>
        <taxon>dalbergioids sensu lato</taxon>
        <taxon>Dalbergieae</taxon>
        <taxon>Pterocarpus clade</taxon>
        <taxon>Arachis</taxon>
    </lineage>
</organism>
<sequence length="251" mass="28216">MKHELLPNETRASSSLRSTSYFSLRGYFCFFRRCRRCVAQSLSVIPCVARDPSAAALIASTPSSQSSLCCRSHRICSLWRLFHLISTRSFSSSRLSFFAFVLHLNLRVYSDFDELYSAIEAFLTFSLKKGGRDGDDGTEEVTVLMLVEKSTLQRASLVEKSRQKPPERMRVLSDALKTSNYGSEPMLQNCGISISTGFTQVDGHVLPSPRVPEEYSTKFDRSSILKRCSSNANFWNNKWERGGGHGLVRVG</sequence>
<evidence type="ECO:0000313" key="2">
    <source>
        <dbReference type="EMBL" id="RYR03836.1"/>
    </source>
</evidence>
<accession>A0A444YPE5</accession>
<dbReference type="Pfam" id="PF16488">
    <property type="entry name" value="ArgoL2"/>
    <property type="match status" value="1"/>
</dbReference>
<dbReference type="STRING" id="3818.A0A444YPE5"/>
<proteinExistence type="predicted"/>
<dbReference type="EMBL" id="SDMP01000016">
    <property type="protein sequence ID" value="RYR03836.1"/>
    <property type="molecule type" value="Genomic_DNA"/>
</dbReference>
<feature type="domain" description="Argonaute linker 2" evidence="1">
    <location>
        <begin position="167"/>
        <end position="211"/>
    </location>
</feature>
<evidence type="ECO:0000259" key="1">
    <source>
        <dbReference type="Pfam" id="PF16488"/>
    </source>
</evidence>